<keyword evidence="3" id="KW-1185">Reference proteome</keyword>
<reference evidence="3" key="1">
    <citation type="journal article" date="2013" name="Nature">
        <title>Draft genome of the wheat A-genome progenitor Triticum urartu.</title>
        <authorList>
            <person name="Ling H.Q."/>
            <person name="Zhao S."/>
            <person name="Liu D."/>
            <person name="Wang J."/>
            <person name="Sun H."/>
            <person name="Zhang C."/>
            <person name="Fan H."/>
            <person name="Li D."/>
            <person name="Dong L."/>
            <person name="Tao Y."/>
            <person name="Gao C."/>
            <person name="Wu H."/>
            <person name="Li Y."/>
            <person name="Cui Y."/>
            <person name="Guo X."/>
            <person name="Zheng S."/>
            <person name="Wang B."/>
            <person name="Yu K."/>
            <person name="Liang Q."/>
            <person name="Yang W."/>
            <person name="Lou X."/>
            <person name="Chen J."/>
            <person name="Feng M."/>
            <person name="Jian J."/>
            <person name="Zhang X."/>
            <person name="Luo G."/>
            <person name="Jiang Y."/>
            <person name="Liu J."/>
            <person name="Wang Z."/>
            <person name="Sha Y."/>
            <person name="Zhang B."/>
            <person name="Wu H."/>
            <person name="Tang D."/>
            <person name="Shen Q."/>
            <person name="Xue P."/>
            <person name="Zou S."/>
            <person name="Wang X."/>
            <person name="Liu X."/>
            <person name="Wang F."/>
            <person name="Yang Y."/>
            <person name="An X."/>
            <person name="Dong Z."/>
            <person name="Zhang K."/>
            <person name="Zhang X."/>
            <person name="Luo M.C."/>
            <person name="Dvorak J."/>
            <person name="Tong Y."/>
            <person name="Wang J."/>
            <person name="Yang H."/>
            <person name="Li Z."/>
            <person name="Wang D."/>
            <person name="Zhang A."/>
            <person name="Wang J."/>
        </authorList>
    </citation>
    <scope>NUCLEOTIDE SEQUENCE</scope>
    <source>
        <strain evidence="3">cv. G1812</strain>
    </source>
</reference>
<organism evidence="2 3">
    <name type="scientific">Triticum urartu</name>
    <name type="common">Red wild einkorn</name>
    <name type="synonym">Crithodium urartu</name>
    <dbReference type="NCBI Taxonomy" id="4572"/>
    <lineage>
        <taxon>Eukaryota</taxon>
        <taxon>Viridiplantae</taxon>
        <taxon>Streptophyta</taxon>
        <taxon>Embryophyta</taxon>
        <taxon>Tracheophyta</taxon>
        <taxon>Spermatophyta</taxon>
        <taxon>Magnoliopsida</taxon>
        <taxon>Liliopsida</taxon>
        <taxon>Poales</taxon>
        <taxon>Poaceae</taxon>
        <taxon>BOP clade</taxon>
        <taxon>Pooideae</taxon>
        <taxon>Triticodae</taxon>
        <taxon>Triticeae</taxon>
        <taxon>Triticinae</taxon>
        <taxon>Triticum</taxon>
    </lineage>
</organism>
<dbReference type="Gramene" id="TuG1812G0700000443.01.T01">
    <property type="protein sequence ID" value="TuG1812G0700000443.01.T01.cds455597"/>
    <property type="gene ID" value="TuG1812G0700000443.01"/>
</dbReference>
<proteinExistence type="predicted"/>
<reference evidence="2" key="2">
    <citation type="submission" date="2018-03" db="EMBL/GenBank/DDBJ databases">
        <title>The Triticum urartu genome reveals the dynamic nature of wheat genome evolution.</title>
        <authorList>
            <person name="Ling H."/>
            <person name="Ma B."/>
            <person name="Shi X."/>
            <person name="Liu H."/>
            <person name="Dong L."/>
            <person name="Sun H."/>
            <person name="Cao Y."/>
            <person name="Gao Q."/>
            <person name="Zheng S."/>
            <person name="Li Y."/>
            <person name="Yu Y."/>
            <person name="Du H."/>
            <person name="Qi M."/>
            <person name="Li Y."/>
            <person name="Yu H."/>
            <person name="Cui Y."/>
            <person name="Wang N."/>
            <person name="Chen C."/>
            <person name="Wu H."/>
            <person name="Zhao Y."/>
            <person name="Zhang J."/>
            <person name="Li Y."/>
            <person name="Zhou W."/>
            <person name="Zhang B."/>
            <person name="Hu W."/>
            <person name="Eijk M."/>
            <person name="Tang J."/>
            <person name="Witsenboer H."/>
            <person name="Zhao S."/>
            <person name="Li Z."/>
            <person name="Zhang A."/>
            <person name="Wang D."/>
            <person name="Liang C."/>
        </authorList>
    </citation>
    <scope>NUCLEOTIDE SEQUENCE [LARGE SCALE GENOMIC DNA]</scope>
    <source>
        <strain evidence="2">cv. G1812</strain>
    </source>
</reference>
<feature type="region of interest" description="Disordered" evidence="1">
    <location>
        <begin position="74"/>
        <end position="94"/>
    </location>
</feature>
<reference evidence="2" key="3">
    <citation type="submission" date="2022-06" db="UniProtKB">
        <authorList>
            <consortium name="EnsemblPlants"/>
        </authorList>
    </citation>
    <scope>IDENTIFICATION</scope>
</reference>
<protein>
    <submittedName>
        <fullName evidence="2">Uncharacterized protein</fullName>
    </submittedName>
</protein>
<evidence type="ECO:0000313" key="3">
    <source>
        <dbReference type="Proteomes" id="UP000015106"/>
    </source>
</evidence>
<name>A0A8R7QXT3_TRIUA</name>
<evidence type="ECO:0000256" key="1">
    <source>
        <dbReference type="SAM" id="MobiDB-lite"/>
    </source>
</evidence>
<dbReference type="EnsemblPlants" id="TuG1812G0700000443.01.T01">
    <property type="protein sequence ID" value="TuG1812G0700000443.01.T01.cds455597"/>
    <property type="gene ID" value="TuG1812G0700000443.01"/>
</dbReference>
<dbReference type="Proteomes" id="UP000015106">
    <property type="component" value="Chromosome 7"/>
</dbReference>
<evidence type="ECO:0000313" key="2">
    <source>
        <dbReference type="EnsemblPlants" id="TuG1812G0700000443.01.T01.cds455597"/>
    </source>
</evidence>
<dbReference type="AlphaFoldDB" id="A0A8R7QXT3"/>
<accession>A0A8R7QXT3</accession>
<sequence>HREAVARERHQLHRQRDVAAVGQRDLTYGQVHAAKVQVRQSDVGHADDELRNLVVAKDLREACVGISHDAPSMGKMWSSKNGNPDSKAATTAWKPPAGGLGYMHTSDTGNAPWRRSMLDTPRTCSLTEESEAETRRRLMTRIFRSWPLL</sequence>